<accession>A0A5C7JAB6</accession>
<sequence>MAKPQIIIQDLNGYSGRHNLDLDSSIARIEKAKTYQDLSTICIIPTRGMIHAKVIQNWWTLFTPMNQKFIRMFAIGMEVGAAYCNMIEAILADPNLSKWKYILTLEEDNMPPPDGLLKLLENMDKYDAIGGLYWTKGELGQPMIYGNPHEIPLTFVPQLPIPETVQECNGLGMGFTLFKLDIFKDPRVPKPWFKTLQEYKPGVGARGYTQDLYFFENIHKLGYKVACDTRVKVGHYDADNDIVW</sequence>
<proteinExistence type="predicted"/>
<dbReference type="AlphaFoldDB" id="A0A5C7JAB6"/>
<dbReference type="Proteomes" id="UP000321026">
    <property type="component" value="Unassembled WGS sequence"/>
</dbReference>
<dbReference type="EMBL" id="SSDS01000018">
    <property type="protein sequence ID" value="TXG78363.1"/>
    <property type="molecule type" value="Genomic_DNA"/>
</dbReference>
<gene>
    <name evidence="1" type="ORF">E6Q11_01230</name>
</gene>
<evidence type="ECO:0000313" key="1">
    <source>
        <dbReference type="EMBL" id="TXG78363.1"/>
    </source>
</evidence>
<protein>
    <recommendedName>
        <fullName evidence="3">Glycosyltransferase family 2 protein</fullName>
    </recommendedName>
</protein>
<dbReference type="SUPFAM" id="SSF53448">
    <property type="entry name" value="Nucleotide-diphospho-sugar transferases"/>
    <property type="match status" value="1"/>
</dbReference>
<reference evidence="1 2" key="1">
    <citation type="submission" date="2018-09" db="EMBL/GenBank/DDBJ databases">
        <title>Metagenome Assembled Genomes from an Advanced Water Purification Facility.</title>
        <authorList>
            <person name="Stamps B.W."/>
            <person name="Spear J.R."/>
        </authorList>
    </citation>
    <scope>NUCLEOTIDE SEQUENCE [LARGE SCALE GENOMIC DNA]</scope>
    <source>
        <strain evidence="1">Bin_63_2</strain>
    </source>
</reference>
<organism evidence="1 2">
    <name type="scientific">Candidatus Dojkabacteria bacterium</name>
    <dbReference type="NCBI Taxonomy" id="2099670"/>
    <lineage>
        <taxon>Bacteria</taxon>
        <taxon>Candidatus Dojkabacteria</taxon>
    </lineage>
</organism>
<comment type="caution">
    <text evidence="1">The sequence shown here is derived from an EMBL/GenBank/DDBJ whole genome shotgun (WGS) entry which is preliminary data.</text>
</comment>
<dbReference type="InterPro" id="IPR029044">
    <property type="entry name" value="Nucleotide-diphossugar_trans"/>
</dbReference>
<name>A0A5C7JAB6_9BACT</name>
<evidence type="ECO:0000313" key="2">
    <source>
        <dbReference type="Proteomes" id="UP000321026"/>
    </source>
</evidence>
<dbReference type="Gene3D" id="3.90.550.40">
    <property type="match status" value="1"/>
</dbReference>
<evidence type="ECO:0008006" key="3">
    <source>
        <dbReference type="Google" id="ProtNLM"/>
    </source>
</evidence>